<name>A0A2U9IS52_9CREN</name>
<organism evidence="6 7">
    <name type="scientific">Metallosphaera hakonensis JCM 8857 = DSM 7519</name>
    <dbReference type="NCBI Taxonomy" id="1293036"/>
    <lineage>
        <taxon>Archaea</taxon>
        <taxon>Thermoproteota</taxon>
        <taxon>Thermoprotei</taxon>
        <taxon>Sulfolobales</taxon>
        <taxon>Sulfolobaceae</taxon>
        <taxon>Metallosphaera</taxon>
    </lineage>
</organism>
<evidence type="ECO:0000256" key="4">
    <source>
        <dbReference type="ARBA" id="ARBA00022833"/>
    </source>
</evidence>
<keyword evidence="3" id="KW-0863">Zinc-finger</keyword>
<reference evidence="6" key="1">
    <citation type="submission" date="2018-05" db="EMBL/GenBank/DDBJ databases">
        <title>Complete Genome Sequences of Extremely Thermoacidophilic, Metal-Mobilizing Type-Strain Members of the Archaeal Family Sulfolobaceae: Acidianus brierleyi DSM-1651T, Acidianus sulfidivorans DSM-18786T, Metallosphaera hakonensis DSM-7519T, and Metallosphaera prunae DSM-10039T.</title>
        <authorList>
            <person name="Counts J.A."/>
            <person name="Kelly R.M."/>
        </authorList>
    </citation>
    <scope>NUCLEOTIDE SEQUENCE [LARGE SCALE GENOMIC DNA]</scope>
    <source>
        <strain evidence="6">HO1-1</strain>
    </source>
</reference>
<dbReference type="OrthoDB" id="14924at2157"/>
<dbReference type="InterPro" id="IPR042451">
    <property type="entry name" value="ZPR1_A/B_dom"/>
</dbReference>
<dbReference type="PANTHER" id="PTHR10876:SF0">
    <property type="entry name" value="ZINC FINGER PROTEIN ZPR1"/>
    <property type="match status" value="1"/>
</dbReference>
<dbReference type="STRING" id="1293036.GCA_001315825_02424"/>
<dbReference type="RefSeq" id="WP_110368868.1">
    <property type="nucleotide sequence ID" value="NZ_CP029287.2"/>
</dbReference>
<dbReference type="EMBL" id="CP029287">
    <property type="protein sequence ID" value="AWR98817.1"/>
    <property type="molecule type" value="Genomic_DNA"/>
</dbReference>
<dbReference type="KEGG" id="mhk:DFR87_02935"/>
<dbReference type="InterPro" id="IPR004457">
    <property type="entry name" value="Znf_ZPR1"/>
</dbReference>
<evidence type="ECO:0000259" key="5">
    <source>
        <dbReference type="SMART" id="SM00709"/>
    </source>
</evidence>
<dbReference type="GO" id="GO:0008270">
    <property type="term" value="F:zinc ion binding"/>
    <property type="evidence" value="ECO:0007669"/>
    <property type="project" value="UniProtKB-KW"/>
</dbReference>
<dbReference type="NCBIfam" id="TIGR00340">
    <property type="entry name" value="zpr1_rel"/>
    <property type="match status" value="1"/>
</dbReference>
<protein>
    <recommendedName>
        <fullName evidence="5">Zinc finger ZPR1-type domain-containing protein</fullName>
    </recommendedName>
</protein>
<dbReference type="AlphaFoldDB" id="A0A2U9IS52"/>
<evidence type="ECO:0000256" key="1">
    <source>
        <dbReference type="ARBA" id="ARBA00008354"/>
    </source>
</evidence>
<keyword evidence="7" id="KW-1185">Reference proteome</keyword>
<comment type="similarity">
    <text evidence="1">Belongs to the ZPR1 family.</text>
</comment>
<keyword evidence="2" id="KW-0479">Metal-binding</keyword>
<dbReference type="Pfam" id="PF22794">
    <property type="entry name" value="jr-ZPR1"/>
    <property type="match status" value="1"/>
</dbReference>
<evidence type="ECO:0000313" key="7">
    <source>
        <dbReference type="Proteomes" id="UP000247586"/>
    </source>
</evidence>
<dbReference type="GeneID" id="36834263"/>
<accession>A0A2U9IS52</accession>
<dbReference type="Gene3D" id="2.60.120.1040">
    <property type="entry name" value="ZPR1, A/B domain"/>
    <property type="match status" value="1"/>
</dbReference>
<proteinExistence type="inferred from homology"/>
<keyword evidence="4" id="KW-0862">Zinc</keyword>
<dbReference type="InterPro" id="IPR004470">
    <property type="entry name" value="ZPR1-like_arc"/>
</dbReference>
<sequence>MEPQLIMDEVFKCPICGRNTLNAKDYVYETPTGKLLLSNWECNECHFLYRDVKPYETNEPMELSLLVSTDEDLSSIVYRSAFATLTIPELGVEVQPGSAYQGTVTTVRGLLEIIIDNVGSLCKKKNCEKIRDAMNGKISFTLILNDPSGTSFIKNDKTKSTRPLYPSQ</sequence>
<feature type="domain" description="Zinc finger ZPR1-type" evidence="5">
    <location>
        <begin position="11"/>
        <end position="155"/>
    </location>
</feature>
<dbReference type="InterPro" id="IPR040141">
    <property type="entry name" value="ZPR1"/>
</dbReference>
<dbReference type="Proteomes" id="UP000247586">
    <property type="component" value="Chromosome"/>
</dbReference>
<dbReference type="InterPro" id="IPR056180">
    <property type="entry name" value="ZPR1_jr_dom"/>
</dbReference>
<dbReference type="PANTHER" id="PTHR10876">
    <property type="entry name" value="ZINC FINGER PROTEIN ZPR1"/>
    <property type="match status" value="1"/>
</dbReference>
<gene>
    <name evidence="6" type="ORF">DFR87_02935</name>
</gene>
<evidence type="ECO:0000256" key="3">
    <source>
        <dbReference type="ARBA" id="ARBA00022771"/>
    </source>
</evidence>
<evidence type="ECO:0000256" key="2">
    <source>
        <dbReference type="ARBA" id="ARBA00022723"/>
    </source>
</evidence>
<evidence type="ECO:0000313" key="6">
    <source>
        <dbReference type="EMBL" id="AWR98817.1"/>
    </source>
</evidence>
<dbReference type="NCBIfam" id="TIGR00310">
    <property type="entry name" value="ZPR1_znf"/>
    <property type="match status" value="1"/>
</dbReference>
<dbReference type="SMART" id="SM00709">
    <property type="entry name" value="Zpr1"/>
    <property type="match status" value="1"/>
</dbReference>